<dbReference type="GO" id="GO:0110001">
    <property type="term" value="C:toxin-antitoxin complex"/>
    <property type="evidence" value="ECO:0007669"/>
    <property type="project" value="InterPro"/>
</dbReference>
<gene>
    <name evidence="5" type="ORF">L2740_13510</name>
</gene>
<dbReference type="AlphaFoldDB" id="A0A9X1ZGK7"/>
<dbReference type="Gene3D" id="1.20.120.580">
    <property type="entry name" value="bsu32300-like"/>
    <property type="match status" value="1"/>
</dbReference>
<organism evidence="5 6">
    <name type="scientific">Shewanella pneumatophori</name>
    <dbReference type="NCBI Taxonomy" id="314092"/>
    <lineage>
        <taxon>Bacteria</taxon>
        <taxon>Pseudomonadati</taxon>
        <taxon>Pseudomonadota</taxon>
        <taxon>Gammaproteobacteria</taxon>
        <taxon>Alteromonadales</taxon>
        <taxon>Shewanellaceae</taxon>
        <taxon>Shewanella</taxon>
    </lineage>
</organism>
<evidence type="ECO:0000256" key="4">
    <source>
        <dbReference type="ARBA" id="ARBA00024207"/>
    </source>
</evidence>
<dbReference type="InterPro" id="IPR052379">
    <property type="entry name" value="Type_VII_TA_RNase"/>
</dbReference>
<reference evidence="5" key="1">
    <citation type="submission" date="2022-01" db="EMBL/GenBank/DDBJ databases">
        <title>Whole genome-based taxonomy of the Shewanellaceae.</title>
        <authorList>
            <person name="Martin-Rodriguez A.J."/>
        </authorList>
    </citation>
    <scope>NUCLEOTIDE SEQUENCE</scope>
    <source>
        <strain evidence="5">KCTC 23973</strain>
    </source>
</reference>
<dbReference type="InterPro" id="IPR008201">
    <property type="entry name" value="HepT-like"/>
</dbReference>
<evidence type="ECO:0000256" key="3">
    <source>
        <dbReference type="ARBA" id="ARBA00022801"/>
    </source>
</evidence>
<dbReference type="RefSeq" id="WP_248950684.1">
    <property type="nucleotide sequence ID" value="NZ_JAKILB010000008.1"/>
</dbReference>
<dbReference type="SUPFAM" id="SSF81593">
    <property type="entry name" value="Nucleotidyltransferase substrate binding subunit/domain"/>
    <property type="match status" value="1"/>
</dbReference>
<dbReference type="PANTHER" id="PTHR33397:SF3">
    <property type="entry name" value="MRNA NUCLEASE HEPT"/>
    <property type="match status" value="1"/>
</dbReference>
<protein>
    <submittedName>
        <fullName evidence="5">DUF86 domain-containing protein</fullName>
    </submittedName>
</protein>
<keyword evidence="6" id="KW-1185">Reference proteome</keyword>
<dbReference type="Pfam" id="PF01934">
    <property type="entry name" value="HepT-like"/>
    <property type="match status" value="1"/>
</dbReference>
<keyword evidence="2" id="KW-0540">Nuclease</keyword>
<evidence type="ECO:0000313" key="6">
    <source>
        <dbReference type="Proteomes" id="UP001139293"/>
    </source>
</evidence>
<keyword evidence="1" id="KW-1277">Toxin-antitoxin system</keyword>
<dbReference type="InterPro" id="IPR037038">
    <property type="entry name" value="HepT-like_sf"/>
</dbReference>
<dbReference type="Proteomes" id="UP001139293">
    <property type="component" value="Unassembled WGS sequence"/>
</dbReference>
<evidence type="ECO:0000256" key="2">
    <source>
        <dbReference type="ARBA" id="ARBA00022722"/>
    </source>
</evidence>
<evidence type="ECO:0000256" key="1">
    <source>
        <dbReference type="ARBA" id="ARBA00022649"/>
    </source>
</evidence>
<name>A0A9X1ZGK7_9GAMM</name>
<dbReference type="PANTHER" id="PTHR33397">
    <property type="entry name" value="UPF0331 PROTEIN YUTE"/>
    <property type="match status" value="1"/>
</dbReference>
<accession>A0A9X1ZGK7</accession>
<dbReference type="EMBL" id="JAKILB010000008">
    <property type="protein sequence ID" value="MCL1139560.1"/>
    <property type="molecule type" value="Genomic_DNA"/>
</dbReference>
<comment type="similarity">
    <text evidence="4">Belongs to the HepT RNase toxin family.</text>
</comment>
<dbReference type="NCBIfam" id="NF047751">
    <property type="entry name" value="HepT_toxin"/>
    <property type="match status" value="1"/>
</dbReference>
<dbReference type="GO" id="GO:0016787">
    <property type="term" value="F:hydrolase activity"/>
    <property type="evidence" value="ECO:0007669"/>
    <property type="project" value="UniProtKB-KW"/>
</dbReference>
<keyword evidence="3" id="KW-0378">Hydrolase</keyword>
<dbReference type="GO" id="GO:0004540">
    <property type="term" value="F:RNA nuclease activity"/>
    <property type="evidence" value="ECO:0007669"/>
    <property type="project" value="InterPro"/>
</dbReference>
<evidence type="ECO:0000313" key="5">
    <source>
        <dbReference type="EMBL" id="MCL1139560.1"/>
    </source>
</evidence>
<sequence length="134" mass="15409">MNDILINKIATIKRCLKRINDVYGDGTLFKQDFTLQDSVILNLQRSCEACIDIANHLNRQHQYGIPQSSRDSLTLLAQNNVLNEELANNLKKMVGLRNIAVHDYQELNLDIVIHVIKHHLSDFEGFIEAIKRRS</sequence>
<comment type="caution">
    <text evidence="5">The sequence shown here is derived from an EMBL/GenBank/DDBJ whole genome shotgun (WGS) entry which is preliminary data.</text>
</comment>
<proteinExistence type="inferred from homology"/>